<dbReference type="InterPro" id="IPR003594">
    <property type="entry name" value="HATPase_dom"/>
</dbReference>
<name>X1UQG1_9ZZZZ</name>
<sequence length="254" mass="27966">EEKLHEQQRKLSMVQKFGSISLVVGGMVHNFNNLLTRILGNINLAKMNSKPGSDIFEALTNAEKSSEQVKGLIKRLFTFFEEGEPVKETITIRGLLKDAVTFVVSGSKAKAVFSLPDNLWLVDCNVRQISEAFNNVIFNAVQAMPEGGTITISAENVTVDATHRILPKQGKYVKISIKDEGVGIPSENLPKLFDPYFTTKEKGTGLGLAITHFIIKKHEGYIGVQSEEGVGTIVTIYLPASEKKSPDRTKGKKF</sequence>
<dbReference type="PRINTS" id="PR00344">
    <property type="entry name" value="BCTRLSENSOR"/>
</dbReference>
<feature type="domain" description="Histidine kinase" evidence="2">
    <location>
        <begin position="26"/>
        <end position="242"/>
    </location>
</feature>
<dbReference type="CDD" id="cd00082">
    <property type="entry name" value="HisKA"/>
    <property type="match status" value="1"/>
</dbReference>
<proteinExistence type="predicted"/>
<dbReference type="InterPro" id="IPR005467">
    <property type="entry name" value="His_kinase_dom"/>
</dbReference>
<dbReference type="InterPro" id="IPR004358">
    <property type="entry name" value="Sig_transdc_His_kin-like_C"/>
</dbReference>
<dbReference type="GO" id="GO:0000155">
    <property type="term" value="F:phosphorelay sensor kinase activity"/>
    <property type="evidence" value="ECO:0007669"/>
    <property type="project" value="InterPro"/>
</dbReference>
<protein>
    <recommendedName>
        <fullName evidence="2">Histidine kinase domain-containing protein</fullName>
    </recommendedName>
</protein>
<keyword evidence="1" id="KW-0597">Phosphoprotein</keyword>
<evidence type="ECO:0000256" key="1">
    <source>
        <dbReference type="ARBA" id="ARBA00022553"/>
    </source>
</evidence>
<evidence type="ECO:0000313" key="3">
    <source>
        <dbReference type="EMBL" id="GAJ05847.1"/>
    </source>
</evidence>
<dbReference type="EMBL" id="BARW01025187">
    <property type="protein sequence ID" value="GAJ05847.1"/>
    <property type="molecule type" value="Genomic_DNA"/>
</dbReference>
<dbReference type="SMART" id="SM00387">
    <property type="entry name" value="HATPase_c"/>
    <property type="match status" value="1"/>
</dbReference>
<comment type="caution">
    <text evidence="3">The sequence shown here is derived from an EMBL/GenBank/DDBJ whole genome shotgun (WGS) entry which is preliminary data.</text>
</comment>
<organism evidence="3">
    <name type="scientific">marine sediment metagenome</name>
    <dbReference type="NCBI Taxonomy" id="412755"/>
    <lineage>
        <taxon>unclassified sequences</taxon>
        <taxon>metagenomes</taxon>
        <taxon>ecological metagenomes</taxon>
    </lineage>
</organism>
<dbReference type="Gene3D" id="1.10.287.130">
    <property type="match status" value="1"/>
</dbReference>
<dbReference type="PANTHER" id="PTHR43065">
    <property type="entry name" value="SENSOR HISTIDINE KINASE"/>
    <property type="match status" value="1"/>
</dbReference>
<accession>X1UQG1</accession>
<reference evidence="3" key="1">
    <citation type="journal article" date="2014" name="Front. Microbiol.">
        <title>High frequency of phylogenetically diverse reductive dehalogenase-homologous genes in deep subseafloor sedimentary metagenomes.</title>
        <authorList>
            <person name="Kawai M."/>
            <person name="Futagami T."/>
            <person name="Toyoda A."/>
            <person name="Takaki Y."/>
            <person name="Nishi S."/>
            <person name="Hori S."/>
            <person name="Arai W."/>
            <person name="Tsubouchi T."/>
            <person name="Morono Y."/>
            <person name="Uchiyama I."/>
            <person name="Ito T."/>
            <person name="Fujiyama A."/>
            <person name="Inagaki F."/>
            <person name="Takami H."/>
        </authorList>
    </citation>
    <scope>NUCLEOTIDE SEQUENCE</scope>
    <source>
        <strain evidence="3">Expedition CK06-06</strain>
    </source>
</reference>
<feature type="non-terminal residue" evidence="3">
    <location>
        <position position="1"/>
    </location>
</feature>
<gene>
    <name evidence="3" type="ORF">S12H4_41343</name>
</gene>
<dbReference type="InterPro" id="IPR003661">
    <property type="entry name" value="HisK_dim/P_dom"/>
</dbReference>
<dbReference type="Pfam" id="PF02518">
    <property type="entry name" value="HATPase_c"/>
    <property type="match status" value="1"/>
</dbReference>
<dbReference type="InterPro" id="IPR036890">
    <property type="entry name" value="HATPase_C_sf"/>
</dbReference>
<dbReference type="PROSITE" id="PS50109">
    <property type="entry name" value="HIS_KIN"/>
    <property type="match status" value="1"/>
</dbReference>
<dbReference type="SUPFAM" id="SSF55874">
    <property type="entry name" value="ATPase domain of HSP90 chaperone/DNA topoisomerase II/histidine kinase"/>
    <property type="match status" value="1"/>
</dbReference>
<dbReference type="Gene3D" id="3.30.565.10">
    <property type="entry name" value="Histidine kinase-like ATPase, C-terminal domain"/>
    <property type="match status" value="1"/>
</dbReference>
<dbReference type="PANTHER" id="PTHR43065:SF42">
    <property type="entry name" value="TWO-COMPONENT SENSOR PPRA"/>
    <property type="match status" value="1"/>
</dbReference>
<dbReference type="AlphaFoldDB" id="X1UQG1"/>
<evidence type="ECO:0000259" key="2">
    <source>
        <dbReference type="PROSITE" id="PS50109"/>
    </source>
</evidence>